<gene>
    <name evidence="3" type="ORF">E1B28_008618</name>
</gene>
<dbReference type="RefSeq" id="XP_043008724.1">
    <property type="nucleotide sequence ID" value="XM_043153440.1"/>
</dbReference>
<protein>
    <recommendedName>
        <fullName evidence="2">NYN domain-containing protein</fullName>
    </recommendedName>
</protein>
<feature type="domain" description="NYN" evidence="2">
    <location>
        <begin position="8"/>
        <end position="149"/>
    </location>
</feature>
<dbReference type="Pfam" id="PF01936">
    <property type="entry name" value="NYN"/>
    <property type="match status" value="1"/>
</dbReference>
<dbReference type="CDD" id="cd10910">
    <property type="entry name" value="PIN_limkain_b1_N_like"/>
    <property type="match status" value="1"/>
</dbReference>
<dbReference type="Proteomes" id="UP001049176">
    <property type="component" value="Chromosome 5"/>
</dbReference>
<evidence type="ECO:0000313" key="4">
    <source>
        <dbReference type="Proteomes" id="UP001049176"/>
    </source>
</evidence>
<organism evidence="3 4">
    <name type="scientific">Marasmius oreades</name>
    <name type="common">fairy-ring Marasmius</name>
    <dbReference type="NCBI Taxonomy" id="181124"/>
    <lineage>
        <taxon>Eukaryota</taxon>
        <taxon>Fungi</taxon>
        <taxon>Dikarya</taxon>
        <taxon>Basidiomycota</taxon>
        <taxon>Agaricomycotina</taxon>
        <taxon>Agaricomycetes</taxon>
        <taxon>Agaricomycetidae</taxon>
        <taxon>Agaricales</taxon>
        <taxon>Marasmiineae</taxon>
        <taxon>Marasmiaceae</taxon>
        <taxon>Marasmius</taxon>
    </lineage>
</organism>
<keyword evidence="4" id="KW-1185">Reference proteome</keyword>
<dbReference type="GeneID" id="66077694"/>
<dbReference type="GO" id="GO:0005777">
    <property type="term" value="C:peroxisome"/>
    <property type="evidence" value="ECO:0007669"/>
    <property type="project" value="InterPro"/>
</dbReference>
<dbReference type="GO" id="GO:1905762">
    <property type="term" value="F:CCR4-NOT complex binding"/>
    <property type="evidence" value="ECO:0007669"/>
    <property type="project" value="TreeGrafter"/>
</dbReference>
<evidence type="ECO:0000313" key="3">
    <source>
        <dbReference type="EMBL" id="KAG7092254.1"/>
    </source>
</evidence>
<feature type="compositionally biased region" description="Pro residues" evidence="1">
    <location>
        <begin position="246"/>
        <end position="255"/>
    </location>
</feature>
<dbReference type="EMBL" id="CM032185">
    <property type="protein sequence ID" value="KAG7092254.1"/>
    <property type="molecule type" value="Genomic_DNA"/>
</dbReference>
<proteinExistence type="predicted"/>
<dbReference type="InterPro" id="IPR024768">
    <property type="entry name" value="Marf1"/>
</dbReference>
<reference evidence="3" key="1">
    <citation type="journal article" date="2021" name="Genome Biol. Evol.">
        <title>The assembled and annotated genome of the fairy-ring fungus Marasmius oreades.</title>
        <authorList>
            <person name="Hiltunen M."/>
            <person name="Ament-Velasquez S.L."/>
            <person name="Johannesson H."/>
        </authorList>
    </citation>
    <scope>NUCLEOTIDE SEQUENCE</scope>
    <source>
        <strain evidence="3">03SP1</strain>
    </source>
</reference>
<name>A0A9P7UUG7_9AGAR</name>
<feature type="region of interest" description="Disordered" evidence="1">
    <location>
        <begin position="220"/>
        <end position="255"/>
    </location>
</feature>
<dbReference type="OrthoDB" id="549353at2759"/>
<dbReference type="GO" id="GO:0010468">
    <property type="term" value="P:regulation of gene expression"/>
    <property type="evidence" value="ECO:0007669"/>
    <property type="project" value="InterPro"/>
</dbReference>
<dbReference type="InterPro" id="IPR021139">
    <property type="entry name" value="NYN"/>
</dbReference>
<dbReference type="PANTHER" id="PTHR14379:SF3">
    <property type="entry name" value="MEIOSIS REGULATOR AND MRNA STABILITY FACTOR 1"/>
    <property type="match status" value="1"/>
</dbReference>
<evidence type="ECO:0000259" key="2">
    <source>
        <dbReference type="Pfam" id="PF01936"/>
    </source>
</evidence>
<dbReference type="AlphaFoldDB" id="A0A9P7UUG7"/>
<dbReference type="PANTHER" id="PTHR14379">
    <property type="entry name" value="LIMKAIN B LKAP"/>
    <property type="match status" value="1"/>
</dbReference>
<sequence>MSGRAGQVAVFWDYENCRPPSNVSGYSIVNRIREVAQQFGPIKLFRGYSNLSELSSPRTIMLRSELQSSGVSLVDCPHNGRKNVADQMMIAFAIDNEYADSTILLISGDRDFAYPISILRFRMYHVVVISPSAPGAHLSLRAQASTFLDWNVEILNNLRDDRVPMMDPELPINDVPLPPQPTSASLCNTSRFTFTMPPSNFTPRTKQRGEVSVSAPINEGVTENVPPMYTPNIKTKTDSVPSRTPSAPPITPPTTTPVLDPIAQHVFTGLQQQLISPGVGSTSTPALGAPSLFNLQSEKQSGDMVELDIPPHIQSLVRTLQKFHENGAARPLRSVIALELVQKDGMVYRKAGVTKFREFCALAINAGFVVVGGTGGNAWISLSPDVLARLQSKPL</sequence>
<dbReference type="Gene3D" id="3.40.50.1010">
    <property type="entry name" value="5'-nuclease"/>
    <property type="match status" value="1"/>
</dbReference>
<dbReference type="GO" id="GO:0004540">
    <property type="term" value="F:RNA nuclease activity"/>
    <property type="evidence" value="ECO:0007669"/>
    <property type="project" value="InterPro"/>
</dbReference>
<evidence type="ECO:0000256" key="1">
    <source>
        <dbReference type="SAM" id="MobiDB-lite"/>
    </source>
</evidence>
<accession>A0A9P7UUG7</accession>
<comment type="caution">
    <text evidence="3">The sequence shown here is derived from an EMBL/GenBank/DDBJ whole genome shotgun (WGS) entry which is preliminary data.</text>
</comment>